<dbReference type="PROSITE" id="PS50111">
    <property type="entry name" value="CHEMOTAXIS_TRANSDUC_2"/>
    <property type="match status" value="1"/>
</dbReference>
<proteinExistence type="inferred from homology"/>
<keyword evidence="2 4" id="KW-0807">Transducer</keyword>
<sequence>MRDLAEKLSDRALTLGTQQASSARSTFAVVGVLALLAAIAIGWLLTRTIAGPLRSLTTAAERIAIGDLPSEELSLGRSDEVGLLHQAFGRMSRSLRQMAGIAHSISEGDLRVSIEPQSEHDVLGKAFASMIQNLRNLTADLHEGINVLSSSASEISTSTSELAASATQTAVAVSETTTTVEEVRQTAQMSSEKARAVSDSALRVASISEEGRKATDDTAVGMARIQQQMELIAESMVRLSEQSQAVGQIVATVDDLTGQSKLLAVNASIEAAKAGEHGKGFAVVAQEVKSLAEQSRQATAQVRSILGDIQQATSAAVLATEQGSHAVAEGVRQSTQAGQSIQALTGSVSEASQAAVQIAASSQQQLVGVDQVATAMESIKLASNQNVDSAKQMEAAAHGIKLLGEKLKQLAAGYRL</sequence>
<evidence type="ECO:0000259" key="7">
    <source>
        <dbReference type="PROSITE" id="PS50885"/>
    </source>
</evidence>
<dbReference type="Gene3D" id="1.10.287.950">
    <property type="entry name" value="Methyl-accepting chemotaxis protein"/>
    <property type="match status" value="1"/>
</dbReference>
<dbReference type="EMBL" id="JADIKK010000008">
    <property type="protein sequence ID" value="MFK2879717.1"/>
    <property type="molecule type" value="Genomic_DNA"/>
</dbReference>
<evidence type="ECO:0000313" key="10">
    <source>
        <dbReference type="EMBL" id="MFK2879717.1"/>
    </source>
</evidence>
<evidence type="ECO:0000256" key="5">
    <source>
        <dbReference type="SAM" id="Phobius"/>
    </source>
</evidence>
<feature type="transmembrane region" description="Helical" evidence="5">
    <location>
        <begin position="25"/>
        <end position="45"/>
    </location>
</feature>
<keyword evidence="11" id="KW-1185">Reference proteome</keyword>
<evidence type="ECO:0000313" key="9">
    <source>
        <dbReference type="EMBL" id="MFK2876151.1"/>
    </source>
</evidence>
<feature type="domain" description="Methyl-accepting transducer" evidence="6">
    <location>
        <begin position="144"/>
        <end position="380"/>
    </location>
</feature>
<dbReference type="InterPro" id="IPR003660">
    <property type="entry name" value="HAMP_dom"/>
</dbReference>
<evidence type="ECO:0000313" key="11">
    <source>
        <dbReference type="Proteomes" id="UP001620339"/>
    </source>
</evidence>
<dbReference type="SMART" id="SM00304">
    <property type="entry name" value="HAMP"/>
    <property type="match status" value="1"/>
</dbReference>
<dbReference type="SUPFAM" id="SSF158472">
    <property type="entry name" value="HAMP domain-like"/>
    <property type="match status" value="1"/>
</dbReference>
<reference evidence="10 11" key="1">
    <citation type="submission" date="2020-10" db="EMBL/GenBank/DDBJ databases">
        <title>Phylogeny of dyella-like bacteria.</title>
        <authorList>
            <person name="Fu J."/>
        </authorList>
    </citation>
    <scope>NUCLEOTIDE SEQUENCE [LARGE SCALE GENOMIC DNA]</scope>
    <source>
        <strain evidence="10 11">KACC 19113</strain>
    </source>
</reference>
<keyword evidence="5" id="KW-0472">Membrane</keyword>
<comment type="caution">
    <text evidence="10">The sequence shown here is derived from an EMBL/GenBank/DDBJ whole genome shotgun (WGS) entry which is preliminary data.</text>
</comment>
<gene>
    <name evidence="8" type="ORF">ISP25_01250</name>
    <name evidence="9" type="ORF">ISP25_03610</name>
    <name evidence="10" type="ORF">ISP25_21870</name>
</gene>
<dbReference type="Pfam" id="PF00672">
    <property type="entry name" value="HAMP"/>
    <property type="match status" value="1"/>
</dbReference>
<dbReference type="CDD" id="cd06225">
    <property type="entry name" value="HAMP"/>
    <property type="match status" value="2"/>
</dbReference>
<comment type="subcellular location">
    <subcellularLocation>
        <location evidence="1">Membrane</location>
    </subcellularLocation>
</comment>
<protein>
    <submittedName>
        <fullName evidence="10">HAMP domain-containing protein</fullName>
    </submittedName>
</protein>
<dbReference type="PANTHER" id="PTHR32089">
    <property type="entry name" value="METHYL-ACCEPTING CHEMOTAXIS PROTEIN MCPB"/>
    <property type="match status" value="1"/>
</dbReference>
<dbReference type="EMBL" id="JADIKK010000008">
    <property type="protein sequence ID" value="MFK2876151.1"/>
    <property type="molecule type" value="Genomic_DNA"/>
</dbReference>
<feature type="domain" description="HAMP" evidence="7">
    <location>
        <begin position="47"/>
        <end position="100"/>
    </location>
</feature>
<evidence type="ECO:0000256" key="2">
    <source>
        <dbReference type="ARBA" id="ARBA00023224"/>
    </source>
</evidence>
<evidence type="ECO:0000256" key="3">
    <source>
        <dbReference type="ARBA" id="ARBA00029447"/>
    </source>
</evidence>
<dbReference type="EMBL" id="JADIKK010000007">
    <property type="protein sequence ID" value="MFK2875698.1"/>
    <property type="molecule type" value="Genomic_DNA"/>
</dbReference>
<name>A0ABW8JBK6_9GAMM</name>
<dbReference type="PANTHER" id="PTHR32089:SF112">
    <property type="entry name" value="LYSOZYME-LIKE PROTEIN-RELATED"/>
    <property type="match status" value="1"/>
</dbReference>
<dbReference type="SUPFAM" id="SSF58104">
    <property type="entry name" value="Methyl-accepting chemotaxis protein (MCP) signaling domain"/>
    <property type="match status" value="1"/>
</dbReference>
<keyword evidence="5" id="KW-1133">Transmembrane helix</keyword>
<comment type="similarity">
    <text evidence="3">Belongs to the methyl-accepting chemotaxis (MCP) protein family.</text>
</comment>
<dbReference type="Pfam" id="PF00015">
    <property type="entry name" value="MCPsignal"/>
    <property type="match status" value="1"/>
</dbReference>
<accession>A0ABW8JBK6</accession>
<dbReference type="Proteomes" id="UP001620339">
    <property type="component" value="Unassembled WGS sequence"/>
</dbReference>
<evidence type="ECO:0000259" key="6">
    <source>
        <dbReference type="PROSITE" id="PS50111"/>
    </source>
</evidence>
<evidence type="ECO:0000256" key="1">
    <source>
        <dbReference type="ARBA" id="ARBA00004370"/>
    </source>
</evidence>
<organism evidence="10 11">
    <name type="scientific">Rhodanobacter hydrolyticus</name>
    <dbReference type="NCBI Taxonomy" id="2250595"/>
    <lineage>
        <taxon>Bacteria</taxon>
        <taxon>Pseudomonadati</taxon>
        <taxon>Pseudomonadota</taxon>
        <taxon>Gammaproteobacteria</taxon>
        <taxon>Lysobacterales</taxon>
        <taxon>Rhodanobacteraceae</taxon>
        <taxon>Rhodanobacter</taxon>
    </lineage>
</organism>
<evidence type="ECO:0000313" key="8">
    <source>
        <dbReference type="EMBL" id="MFK2875698.1"/>
    </source>
</evidence>
<evidence type="ECO:0000256" key="4">
    <source>
        <dbReference type="PROSITE-ProRule" id="PRU00284"/>
    </source>
</evidence>
<dbReference type="InterPro" id="IPR004089">
    <property type="entry name" value="MCPsignal_dom"/>
</dbReference>
<keyword evidence="5" id="KW-0812">Transmembrane</keyword>
<dbReference type="Gene3D" id="6.10.340.10">
    <property type="match status" value="1"/>
</dbReference>
<dbReference type="SMART" id="SM00283">
    <property type="entry name" value="MA"/>
    <property type="match status" value="1"/>
</dbReference>
<dbReference type="PROSITE" id="PS50885">
    <property type="entry name" value="HAMP"/>
    <property type="match status" value="1"/>
</dbReference>